<evidence type="ECO:0000313" key="1">
    <source>
        <dbReference type="EMBL" id="PSK88959.1"/>
    </source>
</evidence>
<gene>
    <name evidence="1" type="ORF">CLV63_12847</name>
</gene>
<accession>A0A2P8CVJ0</accession>
<comment type="caution">
    <text evidence="1">The sequence shown here is derived from an EMBL/GenBank/DDBJ whole genome shotgun (WGS) entry which is preliminary data.</text>
</comment>
<sequence length="52" mass="5773">MVHFEPAPRAQVRLEGRWRSTNPCPRRPAWAVAVRPGGVFGGKLTFPCQKGV</sequence>
<proteinExistence type="predicted"/>
<dbReference type="Proteomes" id="UP000240542">
    <property type="component" value="Unassembled WGS sequence"/>
</dbReference>
<dbReference type="EMBL" id="PYGA01000028">
    <property type="protein sequence ID" value="PSK88959.1"/>
    <property type="molecule type" value="Genomic_DNA"/>
</dbReference>
<dbReference type="AlphaFoldDB" id="A0A2P8CVJ0"/>
<keyword evidence="2" id="KW-1185">Reference proteome</keyword>
<protein>
    <submittedName>
        <fullName evidence="1">Uncharacterized protein</fullName>
    </submittedName>
</protein>
<reference evidence="1 2" key="1">
    <citation type="submission" date="2018-03" db="EMBL/GenBank/DDBJ databases">
        <title>Genomic Encyclopedia of Archaeal and Bacterial Type Strains, Phase II (KMG-II): from individual species to whole genera.</title>
        <authorList>
            <person name="Goeker M."/>
        </authorList>
    </citation>
    <scope>NUCLEOTIDE SEQUENCE [LARGE SCALE GENOMIC DNA]</scope>
    <source>
        <strain evidence="1 2">DSM 45312</strain>
    </source>
</reference>
<name>A0A2P8CVJ0_9ACTN</name>
<organism evidence="1 2">
    <name type="scientific">Murinocardiopsis flavida</name>
    <dbReference type="NCBI Taxonomy" id="645275"/>
    <lineage>
        <taxon>Bacteria</taxon>
        <taxon>Bacillati</taxon>
        <taxon>Actinomycetota</taxon>
        <taxon>Actinomycetes</taxon>
        <taxon>Streptosporangiales</taxon>
        <taxon>Nocardiopsidaceae</taxon>
        <taxon>Murinocardiopsis</taxon>
    </lineage>
</organism>
<evidence type="ECO:0000313" key="2">
    <source>
        <dbReference type="Proteomes" id="UP000240542"/>
    </source>
</evidence>